<dbReference type="Pfam" id="PF00245">
    <property type="entry name" value="Alk_phosphatase"/>
    <property type="match status" value="1"/>
</dbReference>
<evidence type="ECO:0000256" key="1">
    <source>
        <dbReference type="ARBA" id="ARBA00005984"/>
    </source>
</evidence>
<evidence type="ECO:0000256" key="6">
    <source>
        <dbReference type="ARBA" id="ARBA00022842"/>
    </source>
</evidence>
<dbReference type="InterPro" id="IPR018299">
    <property type="entry name" value="Alkaline_phosphatase_AS"/>
</dbReference>
<dbReference type="SMART" id="SM00098">
    <property type="entry name" value="alkPPc"/>
    <property type="match status" value="1"/>
</dbReference>
<evidence type="ECO:0000256" key="4">
    <source>
        <dbReference type="ARBA" id="ARBA00022801"/>
    </source>
</evidence>
<sequence>MMKRFSMTALAGFCAMTISGCSDNSVAPTAEVADQTTNQWIIDGQRDLANALNQQPINKPAKNVIFFIGDGMGITTQTAARILEGQLSGQDGEENLLSFETLPYTALVKTYTTNHQVSDSAGTATAYHTGVKTKSGVIGLSEFADYNVCDGQAEHEVTSLLKMAEDRGMATGLVSTARITHASPAAAYAHAASREWETDKDMLPADIEMGCVDIARQLIEFEHGDGVDVILGGGRRGFLPNTVADPEYPDQQGRREDGRDLVAQWQAAGGQFVWNEQQLRDAPQDQPLLGLFEPSHMQFEVDRPHDAGGEPSLTEMTATAISRLEDSEEGYYLFIEAGRIDHAHHYNNAYRALHDAVEMSRAVAQAMAMTSEQDTLIVVSADHSHSFALAGYPAKGNGVFDWVRGTDERGHPTNEVELAEDGQPYSMLGYTTGFMVPRDEAYGELDPSHPNFRQGARIPSRGEHHGGEDVVVMARGPMAHAFHGFVEQTFLYHAMAHALGFQQ</sequence>
<evidence type="ECO:0000256" key="5">
    <source>
        <dbReference type="ARBA" id="ARBA00022833"/>
    </source>
</evidence>
<feature type="binding site" evidence="8">
    <location>
        <position position="383"/>
    </location>
    <ligand>
        <name>Zn(2+)</name>
        <dbReference type="ChEBI" id="CHEBI:29105"/>
        <label>2</label>
    </ligand>
</feature>
<keyword evidence="4" id="KW-0378">Hydrolase</keyword>
<reference evidence="10 11" key="1">
    <citation type="submission" date="2018-10" db="EMBL/GenBank/DDBJ databases">
        <title>Genomic Encyclopedia of Type Strains, Phase IV (KMG-IV): sequencing the most valuable type-strain genomes for metagenomic binning, comparative biology and taxonomic classification.</title>
        <authorList>
            <person name="Goeker M."/>
        </authorList>
    </citation>
    <scope>NUCLEOTIDE SEQUENCE [LARGE SCALE GENOMIC DNA]</scope>
    <source>
        <strain evidence="10 11">DSM 25080</strain>
    </source>
</reference>
<dbReference type="InterPro" id="IPR017850">
    <property type="entry name" value="Alkaline_phosphatase_core_sf"/>
</dbReference>
<keyword evidence="2" id="KW-0597">Phosphoprotein</keyword>
<dbReference type="PROSITE" id="PS00123">
    <property type="entry name" value="ALKALINE_PHOSPHATASE"/>
    <property type="match status" value="1"/>
</dbReference>
<feature type="active site" description="Phosphoserine intermediate" evidence="7">
    <location>
        <position position="120"/>
    </location>
</feature>
<evidence type="ECO:0000313" key="10">
    <source>
        <dbReference type="EMBL" id="RMA79341.1"/>
    </source>
</evidence>
<proteinExistence type="inferred from homology"/>
<dbReference type="AlphaFoldDB" id="A0A3M0A2C5"/>
<keyword evidence="5 8" id="KW-0862">Zinc</keyword>
<dbReference type="GO" id="GO:0004035">
    <property type="term" value="F:alkaline phosphatase activity"/>
    <property type="evidence" value="ECO:0007669"/>
    <property type="project" value="TreeGrafter"/>
</dbReference>
<dbReference type="CDD" id="cd16012">
    <property type="entry name" value="ALP"/>
    <property type="match status" value="1"/>
</dbReference>
<comment type="cofactor">
    <cofactor evidence="8">
        <name>Zn(2+)</name>
        <dbReference type="ChEBI" id="CHEBI:29105"/>
    </cofactor>
    <text evidence="8">Binds 2 Zn(2+) ions.</text>
</comment>
<dbReference type="PRINTS" id="PR00113">
    <property type="entry name" value="ALKPHPHTASE"/>
</dbReference>
<feature type="binding site" evidence="8">
    <location>
        <position position="382"/>
    </location>
    <ligand>
        <name>Zn(2+)</name>
        <dbReference type="ChEBI" id="CHEBI:29105"/>
        <label>2</label>
    </ligand>
</feature>
<dbReference type="RefSeq" id="WP_121877101.1">
    <property type="nucleotide sequence ID" value="NZ_REFJ01000004.1"/>
</dbReference>
<dbReference type="SUPFAM" id="SSF53649">
    <property type="entry name" value="Alkaline phosphatase-like"/>
    <property type="match status" value="1"/>
</dbReference>
<feature type="binding site" evidence="8">
    <location>
        <position position="181"/>
    </location>
    <ligand>
        <name>Mg(2+)</name>
        <dbReference type="ChEBI" id="CHEBI:18420"/>
    </ligand>
</feature>
<protein>
    <submittedName>
        <fullName evidence="10">Alkaline phosphatase</fullName>
    </submittedName>
</protein>
<evidence type="ECO:0000256" key="7">
    <source>
        <dbReference type="PIRSR" id="PIRSR601952-1"/>
    </source>
</evidence>
<feature type="binding site" evidence="8">
    <location>
        <position position="465"/>
    </location>
    <ligand>
        <name>Zn(2+)</name>
        <dbReference type="ChEBI" id="CHEBI:29105"/>
        <label>2</label>
    </ligand>
</feature>
<keyword evidence="3 8" id="KW-0479">Metal-binding</keyword>
<organism evidence="10 11">
    <name type="scientific">Umboniibacter marinipuniceus</name>
    <dbReference type="NCBI Taxonomy" id="569599"/>
    <lineage>
        <taxon>Bacteria</taxon>
        <taxon>Pseudomonadati</taxon>
        <taxon>Pseudomonadota</taxon>
        <taxon>Gammaproteobacteria</taxon>
        <taxon>Cellvibrionales</taxon>
        <taxon>Cellvibrionaceae</taxon>
        <taxon>Umboniibacter</taxon>
    </lineage>
</organism>
<dbReference type="EMBL" id="REFJ01000004">
    <property type="protein sequence ID" value="RMA79341.1"/>
    <property type="molecule type" value="Genomic_DNA"/>
</dbReference>
<feature type="binding site" evidence="8">
    <location>
        <position position="183"/>
    </location>
    <ligand>
        <name>Mg(2+)</name>
        <dbReference type="ChEBI" id="CHEBI:18420"/>
    </ligand>
</feature>
<accession>A0A3M0A2C5</accession>
<dbReference type="PROSITE" id="PS51257">
    <property type="entry name" value="PROKAR_LIPOPROTEIN"/>
    <property type="match status" value="1"/>
</dbReference>
<feature type="binding site" evidence="8">
    <location>
        <position position="345"/>
    </location>
    <ligand>
        <name>Zn(2+)</name>
        <dbReference type="ChEBI" id="CHEBI:29105"/>
        <label>2</label>
    </ligand>
</feature>
<evidence type="ECO:0000256" key="2">
    <source>
        <dbReference type="ARBA" id="ARBA00022553"/>
    </source>
</evidence>
<evidence type="ECO:0000256" key="3">
    <source>
        <dbReference type="ARBA" id="ARBA00022723"/>
    </source>
</evidence>
<name>A0A3M0A2C5_9GAMM</name>
<dbReference type="PANTHER" id="PTHR11596">
    <property type="entry name" value="ALKALINE PHOSPHATASE"/>
    <property type="match status" value="1"/>
</dbReference>
<comment type="similarity">
    <text evidence="1 9">Belongs to the alkaline phosphatase family.</text>
</comment>
<evidence type="ECO:0000313" key="11">
    <source>
        <dbReference type="Proteomes" id="UP000267187"/>
    </source>
</evidence>
<feature type="binding site" evidence="8">
    <location>
        <position position="336"/>
    </location>
    <ligand>
        <name>Mg(2+)</name>
        <dbReference type="ChEBI" id="CHEBI:18420"/>
    </ligand>
</feature>
<evidence type="ECO:0000256" key="8">
    <source>
        <dbReference type="PIRSR" id="PIRSR601952-2"/>
    </source>
</evidence>
<comment type="caution">
    <text evidence="10">The sequence shown here is derived from an EMBL/GenBank/DDBJ whole genome shotgun (WGS) entry which is preliminary data.</text>
</comment>
<dbReference type="OrthoDB" id="9794455at2"/>
<gene>
    <name evidence="10" type="ORF">DFR27_1781</name>
</gene>
<dbReference type="GO" id="GO:0046872">
    <property type="term" value="F:metal ion binding"/>
    <property type="evidence" value="ECO:0007669"/>
    <property type="project" value="UniProtKB-KW"/>
</dbReference>
<dbReference type="Proteomes" id="UP000267187">
    <property type="component" value="Unassembled WGS sequence"/>
</dbReference>
<comment type="cofactor">
    <cofactor evidence="8">
        <name>Mg(2+)</name>
        <dbReference type="ChEBI" id="CHEBI:18420"/>
    </cofactor>
    <text evidence="8">Binds 1 Mg(2+) ion.</text>
</comment>
<feature type="binding site" evidence="8">
    <location>
        <position position="70"/>
    </location>
    <ligand>
        <name>Mg(2+)</name>
        <dbReference type="ChEBI" id="CHEBI:18420"/>
    </ligand>
</feature>
<dbReference type="Gene3D" id="3.40.720.10">
    <property type="entry name" value="Alkaline Phosphatase, subunit A"/>
    <property type="match status" value="1"/>
</dbReference>
<keyword evidence="6 8" id="KW-0460">Magnesium</keyword>
<dbReference type="InterPro" id="IPR001952">
    <property type="entry name" value="Alkaline_phosphatase"/>
</dbReference>
<feature type="binding site" evidence="8">
    <location>
        <position position="341"/>
    </location>
    <ligand>
        <name>Zn(2+)</name>
        <dbReference type="ChEBI" id="CHEBI:29105"/>
        <label>2</label>
    </ligand>
</feature>
<feature type="binding site" evidence="8">
    <location>
        <position position="70"/>
    </location>
    <ligand>
        <name>Zn(2+)</name>
        <dbReference type="ChEBI" id="CHEBI:29105"/>
        <label>2</label>
    </ligand>
</feature>
<keyword evidence="11" id="KW-1185">Reference proteome</keyword>
<dbReference type="PANTHER" id="PTHR11596:SF5">
    <property type="entry name" value="ALKALINE PHOSPHATASE"/>
    <property type="match status" value="1"/>
</dbReference>
<evidence type="ECO:0000256" key="9">
    <source>
        <dbReference type="RuleBase" id="RU003946"/>
    </source>
</evidence>